<dbReference type="KEGG" id="dcr:108222865"/>
<dbReference type="Gramene" id="KZM94802">
    <property type="protein sequence ID" value="KZM94802"/>
    <property type="gene ID" value="DCAR_018044"/>
</dbReference>
<reference evidence="4" key="1">
    <citation type="journal article" date="2016" name="Nat. Genet.">
        <title>A high-quality carrot genome assembly provides new insights into carotenoid accumulation and asterid genome evolution.</title>
        <authorList>
            <person name="Iorizzo M."/>
            <person name="Ellison S."/>
            <person name="Senalik D."/>
            <person name="Zeng P."/>
            <person name="Satapoomin P."/>
            <person name="Huang J."/>
            <person name="Bowman M."/>
            <person name="Iovene M."/>
            <person name="Sanseverino W."/>
            <person name="Cavagnaro P."/>
            <person name="Yildiz M."/>
            <person name="Macko-Podgorni A."/>
            <person name="Moranska E."/>
            <person name="Grzebelus E."/>
            <person name="Grzebelus D."/>
            <person name="Ashrafi H."/>
            <person name="Zheng Z."/>
            <person name="Cheng S."/>
            <person name="Spooner D."/>
            <person name="Van Deynze A."/>
            <person name="Simon P."/>
        </authorList>
    </citation>
    <scope>NUCLEOTIDE SEQUENCE [LARGE SCALE GENOMIC DNA]</scope>
    <source>
        <tissue evidence="4">Leaf</tissue>
    </source>
</reference>
<dbReference type="AlphaFoldDB" id="A0A162A1Q7"/>
<evidence type="ECO:0000256" key="1">
    <source>
        <dbReference type="SAM" id="MobiDB-lite"/>
    </source>
</evidence>
<proteinExistence type="predicted"/>
<dbReference type="Pfam" id="PF22910">
    <property type="entry name" value="EDR4-like_1st"/>
    <property type="match status" value="1"/>
</dbReference>
<feature type="domain" description="Probable zinc-ribbon" evidence="2">
    <location>
        <begin position="798"/>
        <end position="842"/>
    </location>
</feature>
<name>A0A162A1Q7_DAUCS</name>
<dbReference type="OrthoDB" id="1930285at2759"/>
<sequence length="979" mass="109577">MSGQANSQVRKVRCPKCMLVLRELPEVPIYRCGGCSAILQAKKRGKDLQCTGSQAHEADAKHTNEVEITSDNPVMEESVIDKFPKRVDSITDDRIQLLGEINKSNQLCGSDPIQENEGSSTEARVRVEAEEGKLPSYQYGAADQDKDSDNSGSKEMLSFSELNQHDSNSLVSQVHNHDSESSVSSPKVETQSRHSSSEYNCGENEVSENDLENATGKSTAGIETENPGSSEDNCDGGKKVFENELQTTSENPSTNNEELEEVHAEGEGGADGRNPGSCCEIADLAPESIAPKEADTCETSFDQSGTEVHFKSEYDDEKSGEVSLSNKVLSSPKLNHLENDLSVPGYHMYESGISVLLSPKEVIGSGYSSPTNSNEGENVHPSKVEQVDENSESLLIITSADAETFLETVTSDQIINSDNFLSEGIPLDNFMSPHRDMQQVEGGMIPVFRHVSSDDTLGNTSHYYANGDLGVTLRSLTARKYYASSNDTEDQMSDRRFQLLKGSSEDRGPRTKILPERSEYLTSHVTSKESELHQFINSRSSLQRKKYSTRGVSRWHQDELLESARYSSPVRNRISNETDDYHSRLLFNKYSSQVHQGNSSSSDFVQEDFSTLPDNRHDLHRLELLRMVYELQDQLKRTQLSEGMPHGRFLTRPFKGKEHHFAENRKDYSDHAYHNNHGRYRQDMTWLKNREISPMVLPEDSIHYKHRVDCLCLCCRGQEQYPSAEQHPHAICYREEQSMTNARKTSRTYRCASSSHHRYAASDFSLRSQDMKPDDRQPKKHKEAQIHHIAKRHFQPIAGGAPIVACYHCSETLQLPAEFLVFKRRCHQLICGACSKVLKFSLENKIHVVQYDLISRTPLPSVSASRRDDYTLAEPGANSAHSESFSRSQSTGDNFSDTPSKFSSASSFKTPKEGSKSGSTRQSVYKNRSAVESFRSARSSSLMLDSEHSGSESEVESPLPGSALHKLMGYSSIRRLVFQ</sequence>
<comment type="caution">
    <text evidence="4">The sequence shown here is derived from an EMBL/GenBank/DDBJ whole genome shotgun (WGS) entry which is preliminary data.</text>
</comment>
<feature type="region of interest" description="Disordered" evidence="1">
    <location>
        <begin position="169"/>
        <end position="258"/>
    </location>
</feature>
<protein>
    <submittedName>
        <fullName evidence="4">Uncharacterized protein</fullName>
    </submittedName>
</protein>
<evidence type="ECO:0000259" key="3">
    <source>
        <dbReference type="Pfam" id="PF22910"/>
    </source>
</evidence>
<feature type="compositionally biased region" description="Polar residues" evidence="1">
    <location>
        <begin position="244"/>
        <end position="256"/>
    </location>
</feature>
<dbReference type="GO" id="GO:1900150">
    <property type="term" value="P:regulation of defense response to fungus"/>
    <property type="evidence" value="ECO:0007669"/>
    <property type="project" value="InterPro"/>
</dbReference>
<accession>A0A162A1Q7</accession>
<dbReference type="PANTHER" id="PTHR31105:SF38">
    <property type="entry name" value="PROTEIN ENHANCED DISEASE RESISTANCE 4"/>
    <property type="match status" value="1"/>
</dbReference>
<feature type="compositionally biased region" description="Polar residues" evidence="1">
    <location>
        <begin position="879"/>
        <end position="909"/>
    </location>
</feature>
<gene>
    <name evidence="4" type="ORF">DCAR_018044</name>
</gene>
<feature type="compositionally biased region" description="Polar residues" evidence="1">
    <location>
        <begin position="916"/>
        <end position="926"/>
    </location>
</feature>
<dbReference type="InterPro" id="IPR055126">
    <property type="entry name" value="EDR4-like_N"/>
</dbReference>
<evidence type="ECO:0000313" key="4">
    <source>
        <dbReference type="EMBL" id="KZM94802.1"/>
    </source>
</evidence>
<feature type="region of interest" description="Disordered" evidence="1">
    <location>
        <begin position="872"/>
        <end position="963"/>
    </location>
</feature>
<dbReference type="InterPro" id="IPR021480">
    <property type="entry name" value="Zinc_ribbon_12"/>
</dbReference>
<dbReference type="EMBL" id="LNRQ01000005">
    <property type="protein sequence ID" value="KZM94802.1"/>
    <property type="molecule type" value="Genomic_DNA"/>
</dbReference>
<feature type="domain" description="Enhanced disease resistance 4-like N-terminal" evidence="3">
    <location>
        <begin position="8"/>
        <end position="41"/>
    </location>
</feature>
<organism evidence="4">
    <name type="scientific">Daucus carota subsp. sativus</name>
    <name type="common">Carrot</name>
    <dbReference type="NCBI Taxonomy" id="79200"/>
    <lineage>
        <taxon>Eukaryota</taxon>
        <taxon>Viridiplantae</taxon>
        <taxon>Streptophyta</taxon>
        <taxon>Embryophyta</taxon>
        <taxon>Tracheophyta</taxon>
        <taxon>Spermatophyta</taxon>
        <taxon>Magnoliopsida</taxon>
        <taxon>eudicotyledons</taxon>
        <taxon>Gunneridae</taxon>
        <taxon>Pentapetalae</taxon>
        <taxon>asterids</taxon>
        <taxon>campanulids</taxon>
        <taxon>Apiales</taxon>
        <taxon>Apiaceae</taxon>
        <taxon>Apioideae</taxon>
        <taxon>Scandiceae</taxon>
        <taxon>Daucinae</taxon>
        <taxon>Daucus</taxon>
        <taxon>Daucus sect. Daucus</taxon>
    </lineage>
</organism>
<evidence type="ECO:0000259" key="2">
    <source>
        <dbReference type="Pfam" id="PF11331"/>
    </source>
</evidence>
<dbReference type="PANTHER" id="PTHR31105">
    <property type="entry name" value="EXTRA-LARGE G-PROTEIN-LIKE"/>
    <property type="match status" value="1"/>
</dbReference>
<feature type="region of interest" description="Disordered" evidence="1">
    <location>
        <begin position="131"/>
        <end position="154"/>
    </location>
</feature>
<dbReference type="Pfam" id="PF11331">
    <property type="entry name" value="Zn_ribbon_12"/>
    <property type="match status" value="1"/>
</dbReference>
<dbReference type="InterPro" id="IPR040244">
    <property type="entry name" value="EDR4-like"/>
</dbReference>